<dbReference type="InterPro" id="IPR013087">
    <property type="entry name" value="Znf_C2H2_type"/>
</dbReference>
<dbReference type="PROSITE" id="PS00028">
    <property type="entry name" value="ZINC_FINGER_C2H2_1"/>
    <property type="match status" value="1"/>
</dbReference>
<keyword evidence="3" id="KW-1185">Reference proteome</keyword>
<dbReference type="SMART" id="SM00355">
    <property type="entry name" value="ZnF_C2H2"/>
    <property type="match status" value="4"/>
</dbReference>
<sequence length="628" mass="72309">MDRKKGKFVCPHCNEVMDVDMIYLHVRKIFNSTLYKCRECDFSTNDTFYRDHHKSVTGHRLDDKNDLDPLLEKAISSTATLFMDSVVDGSESTSIVDSVTKFKGTKKTGNPKQSTDGNETPIFTRKTGDSEQKRRFFLNTIISIDTMSFEYERENNSSKAVEAVEISSGARLPKQRYNVPLPSFGKNKTIVCQKCEKEVHESYLSRRKHVFKEHQDDIMHKLKDLKTLKKTDILFKGFMTIRDCFPDYVVCSDFQCVDCGCYYCSMSGVRYHVGVSHQKSIMINCPFDNCDFKTGSNCHAKDHIRIHMKGIVDKRDEVSIRDLASYVSPQNYATFNSSCKSESQITKSISKHYFPINMSYYDNFQNDFKEALSEFKRCYLQPHVLNDIIFANQEMNESEIIPSNNGAIEESDDDSDVPERGMLEKNNVSIRKRKHDDSISESSDVVFLKENTLKSKTSVSLGEPTSSSLPIVKDNTPKSKFNDVTIKRNTEKALENDKVEKFTKEIPPFEAVAGNFFQNNNNSKVKEEIISRPSSSLNVNKVKSEITALPPESRGDRSYKDSVHESFGRRGEEIRSKSRPRDFSRDRSYSRSYSYYNDSRRHSSTSRNYDNSQRYSKSSRNQKYSAYR</sequence>
<dbReference type="WBParaSite" id="SPAL_0000598300.1">
    <property type="protein sequence ID" value="SPAL_0000598300.1"/>
    <property type="gene ID" value="SPAL_0000598300"/>
</dbReference>
<feature type="compositionally biased region" description="Polar residues" evidence="1">
    <location>
        <begin position="107"/>
        <end position="118"/>
    </location>
</feature>
<feature type="region of interest" description="Disordered" evidence="1">
    <location>
        <begin position="103"/>
        <end position="125"/>
    </location>
</feature>
<reference evidence="4" key="1">
    <citation type="submission" date="2017-02" db="UniProtKB">
        <authorList>
            <consortium name="WormBaseParasite"/>
        </authorList>
    </citation>
    <scope>IDENTIFICATION</scope>
</reference>
<feature type="domain" description="C2H2-type" evidence="2">
    <location>
        <begin position="256"/>
        <end position="277"/>
    </location>
</feature>
<feature type="compositionally biased region" description="Basic and acidic residues" evidence="1">
    <location>
        <begin position="553"/>
        <end position="589"/>
    </location>
</feature>
<feature type="region of interest" description="Disordered" evidence="1">
    <location>
        <begin position="401"/>
        <end position="420"/>
    </location>
</feature>
<evidence type="ECO:0000256" key="1">
    <source>
        <dbReference type="SAM" id="MobiDB-lite"/>
    </source>
</evidence>
<evidence type="ECO:0000259" key="2">
    <source>
        <dbReference type="PROSITE" id="PS00028"/>
    </source>
</evidence>
<dbReference type="STRING" id="174720.A0A0N5BJ58"/>
<organism evidence="3 4">
    <name type="scientific">Strongyloides papillosus</name>
    <name type="common">Intestinal threadworm</name>
    <dbReference type="NCBI Taxonomy" id="174720"/>
    <lineage>
        <taxon>Eukaryota</taxon>
        <taxon>Metazoa</taxon>
        <taxon>Ecdysozoa</taxon>
        <taxon>Nematoda</taxon>
        <taxon>Chromadorea</taxon>
        <taxon>Rhabditida</taxon>
        <taxon>Tylenchina</taxon>
        <taxon>Panagrolaimomorpha</taxon>
        <taxon>Strongyloidoidea</taxon>
        <taxon>Strongyloididae</taxon>
        <taxon>Strongyloides</taxon>
    </lineage>
</organism>
<evidence type="ECO:0000313" key="3">
    <source>
        <dbReference type="Proteomes" id="UP000046392"/>
    </source>
</evidence>
<protein>
    <submittedName>
        <fullName evidence="4">C2H2-type domain-containing protein</fullName>
    </submittedName>
</protein>
<dbReference type="AlphaFoldDB" id="A0A0N5BJ58"/>
<evidence type="ECO:0000313" key="4">
    <source>
        <dbReference type="WBParaSite" id="SPAL_0000598300.1"/>
    </source>
</evidence>
<dbReference type="Proteomes" id="UP000046392">
    <property type="component" value="Unplaced"/>
</dbReference>
<accession>A0A0N5BJ58</accession>
<proteinExistence type="predicted"/>
<feature type="region of interest" description="Disordered" evidence="1">
    <location>
        <begin position="549"/>
        <end position="628"/>
    </location>
</feature>
<feature type="compositionally biased region" description="Polar residues" evidence="1">
    <location>
        <begin position="605"/>
        <end position="628"/>
    </location>
</feature>
<name>A0A0N5BJ58_STREA</name>